<comment type="similarity">
    <text evidence="1">In the C-terminal section; belongs to the class-I pyridoxal-phosphate-dependent aminotransferase family.</text>
</comment>
<dbReference type="InterPro" id="IPR051446">
    <property type="entry name" value="HTH_trans_reg/aminotransferase"/>
</dbReference>
<dbReference type="PRINTS" id="PR00035">
    <property type="entry name" value="HTHGNTR"/>
</dbReference>
<feature type="domain" description="HTH gntR-type" evidence="7">
    <location>
        <begin position="35"/>
        <end position="103"/>
    </location>
</feature>
<gene>
    <name evidence="8" type="ORF">GCM10010305_05920</name>
</gene>
<evidence type="ECO:0000313" key="9">
    <source>
        <dbReference type="Proteomes" id="UP000644020"/>
    </source>
</evidence>
<evidence type="ECO:0000259" key="7">
    <source>
        <dbReference type="PROSITE" id="PS50949"/>
    </source>
</evidence>
<protein>
    <submittedName>
        <fullName evidence="8">GntR family transcriptional regulator</fullName>
    </submittedName>
</protein>
<dbReference type="InterPro" id="IPR036390">
    <property type="entry name" value="WH_DNA-bd_sf"/>
</dbReference>
<dbReference type="PANTHER" id="PTHR46577:SF1">
    <property type="entry name" value="HTH-TYPE TRANSCRIPTIONAL REGULATORY PROTEIN GABR"/>
    <property type="match status" value="1"/>
</dbReference>
<dbReference type="SUPFAM" id="SSF46785">
    <property type="entry name" value="Winged helix' DNA-binding domain"/>
    <property type="match status" value="1"/>
</dbReference>
<dbReference type="Pfam" id="PF00155">
    <property type="entry name" value="Aminotran_1_2"/>
    <property type="match status" value="1"/>
</dbReference>
<evidence type="ECO:0000313" key="8">
    <source>
        <dbReference type="EMBL" id="GHA66764.1"/>
    </source>
</evidence>
<accession>A0A918SR93</accession>
<dbReference type="InterPro" id="IPR015421">
    <property type="entry name" value="PyrdxlP-dep_Trfase_major"/>
</dbReference>
<organism evidence="8 9">
    <name type="scientific">Streptomyces termitum</name>
    <dbReference type="NCBI Taxonomy" id="67368"/>
    <lineage>
        <taxon>Bacteria</taxon>
        <taxon>Bacillati</taxon>
        <taxon>Actinomycetota</taxon>
        <taxon>Actinomycetes</taxon>
        <taxon>Kitasatosporales</taxon>
        <taxon>Streptomycetaceae</taxon>
        <taxon>Streptomyces</taxon>
    </lineage>
</organism>
<dbReference type="InterPro" id="IPR015424">
    <property type="entry name" value="PyrdxlP-dep_Trfase"/>
</dbReference>
<reference evidence="8" key="1">
    <citation type="journal article" date="2014" name="Int. J. Syst. Evol. Microbiol.">
        <title>Complete genome sequence of Corynebacterium casei LMG S-19264T (=DSM 44701T), isolated from a smear-ripened cheese.</title>
        <authorList>
            <consortium name="US DOE Joint Genome Institute (JGI-PGF)"/>
            <person name="Walter F."/>
            <person name="Albersmeier A."/>
            <person name="Kalinowski J."/>
            <person name="Ruckert C."/>
        </authorList>
    </citation>
    <scope>NUCLEOTIDE SEQUENCE</scope>
    <source>
        <strain evidence="8">JCM 4518</strain>
    </source>
</reference>
<dbReference type="GO" id="GO:0003700">
    <property type="term" value="F:DNA-binding transcription factor activity"/>
    <property type="evidence" value="ECO:0007669"/>
    <property type="project" value="InterPro"/>
</dbReference>
<evidence type="ECO:0000256" key="6">
    <source>
        <dbReference type="SAM" id="MobiDB-lite"/>
    </source>
</evidence>
<dbReference type="AlphaFoldDB" id="A0A918SR93"/>
<dbReference type="SUPFAM" id="SSF53383">
    <property type="entry name" value="PLP-dependent transferases"/>
    <property type="match status" value="1"/>
</dbReference>
<dbReference type="Gene3D" id="1.10.10.10">
    <property type="entry name" value="Winged helix-like DNA-binding domain superfamily/Winged helix DNA-binding domain"/>
    <property type="match status" value="1"/>
</dbReference>
<keyword evidence="3" id="KW-0805">Transcription regulation</keyword>
<dbReference type="PANTHER" id="PTHR46577">
    <property type="entry name" value="HTH-TYPE TRANSCRIPTIONAL REGULATORY PROTEIN GABR"/>
    <property type="match status" value="1"/>
</dbReference>
<keyword evidence="5" id="KW-0804">Transcription</keyword>
<dbReference type="EMBL" id="BMUL01000001">
    <property type="protein sequence ID" value="GHA66764.1"/>
    <property type="molecule type" value="Genomic_DNA"/>
</dbReference>
<feature type="region of interest" description="Disordered" evidence="6">
    <location>
        <begin position="96"/>
        <end position="135"/>
    </location>
</feature>
<dbReference type="GO" id="GO:0003677">
    <property type="term" value="F:DNA binding"/>
    <property type="evidence" value="ECO:0007669"/>
    <property type="project" value="UniProtKB-KW"/>
</dbReference>
<keyword evidence="2" id="KW-0663">Pyridoxal phosphate</keyword>
<dbReference type="CDD" id="cd07377">
    <property type="entry name" value="WHTH_GntR"/>
    <property type="match status" value="1"/>
</dbReference>
<evidence type="ECO:0000256" key="4">
    <source>
        <dbReference type="ARBA" id="ARBA00023125"/>
    </source>
</evidence>
<comment type="caution">
    <text evidence="8">The sequence shown here is derived from an EMBL/GenBank/DDBJ whole genome shotgun (WGS) entry which is preliminary data.</text>
</comment>
<dbReference type="InterPro" id="IPR004839">
    <property type="entry name" value="Aminotransferase_I/II_large"/>
</dbReference>
<name>A0A918SR93_9ACTN</name>
<evidence type="ECO:0000256" key="3">
    <source>
        <dbReference type="ARBA" id="ARBA00023015"/>
    </source>
</evidence>
<sequence>MDRTYTADGAPLWSIPMRDDWATFGADLHLELRGTRLRAGLMDALREAVRGGRLAPGTRLPSSRQLAADLGVARNTVADAYAELVAEGWLTARQGSGTRVADRSDPLPPARPPRPAPAGLSPGGTPGRGGLVPAYDLRTGSPDLASFPRAQWLTAYRRALTAAPNEALGYGDPRGRAELRAVLAEYLARARGVRARPERIVICSGFVHGLMLMAQVLRARGATAVVVESYGLDFYTGILRGAGLATPALPLDERGTRVDGLRAAAPGAVLLTAAHQFPLGGALPPERRAAVVDWARAAGGLVLEDDYDGEFRYDRQPVGALQGLDPERVVYLGTASKSLAPGLRLAWMVLPEELVEEVTAAKGAVVDWMCGTPDQLAFAEFVRSGAYDRHIRAMRLRYRRRRDQLVAALAAHAPGVRPSGIAAGLHAVLPLPPGTEQPLLRSAAWHGLALQGLSQFRHPEAAAAREGLVVGYGTPPDSAWQPALATLARVLETLPVD</sequence>
<dbReference type="PROSITE" id="PS50949">
    <property type="entry name" value="HTH_GNTR"/>
    <property type="match status" value="1"/>
</dbReference>
<dbReference type="InterPro" id="IPR000524">
    <property type="entry name" value="Tscrpt_reg_HTH_GntR"/>
</dbReference>
<feature type="compositionally biased region" description="Pro residues" evidence="6">
    <location>
        <begin position="106"/>
        <end position="116"/>
    </location>
</feature>
<proteinExistence type="inferred from homology"/>
<dbReference type="CDD" id="cd00609">
    <property type="entry name" value="AAT_like"/>
    <property type="match status" value="1"/>
</dbReference>
<dbReference type="Gene3D" id="3.40.640.10">
    <property type="entry name" value="Type I PLP-dependent aspartate aminotransferase-like (Major domain)"/>
    <property type="match status" value="1"/>
</dbReference>
<dbReference type="InterPro" id="IPR036388">
    <property type="entry name" value="WH-like_DNA-bd_sf"/>
</dbReference>
<dbReference type="Pfam" id="PF00392">
    <property type="entry name" value="GntR"/>
    <property type="match status" value="1"/>
</dbReference>
<reference evidence="8" key="2">
    <citation type="submission" date="2020-09" db="EMBL/GenBank/DDBJ databases">
        <authorList>
            <person name="Sun Q."/>
            <person name="Ohkuma M."/>
        </authorList>
    </citation>
    <scope>NUCLEOTIDE SEQUENCE</scope>
    <source>
        <strain evidence="8">JCM 4518</strain>
    </source>
</reference>
<keyword evidence="4" id="KW-0238">DNA-binding</keyword>
<dbReference type="GO" id="GO:0030170">
    <property type="term" value="F:pyridoxal phosphate binding"/>
    <property type="evidence" value="ECO:0007669"/>
    <property type="project" value="InterPro"/>
</dbReference>
<feature type="compositionally biased region" description="Gly residues" evidence="6">
    <location>
        <begin position="121"/>
        <end position="130"/>
    </location>
</feature>
<evidence type="ECO:0000256" key="2">
    <source>
        <dbReference type="ARBA" id="ARBA00022898"/>
    </source>
</evidence>
<evidence type="ECO:0000256" key="5">
    <source>
        <dbReference type="ARBA" id="ARBA00023163"/>
    </source>
</evidence>
<keyword evidence="9" id="KW-1185">Reference proteome</keyword>
<dbReference type="SMART" id="SM00345">
    <property type="entry name" value="HTH_GNTR"/>
    <property type="match status" value="1"/>
</dbReference>
<dbReference type="Proteomes" id="UP000644020">
    <property type="component" value="Unassembled WGS sequence"/>
</dbReference>
<evidence type="ECO:0000256" key="1">
    <source>
        <dbReference type="ARBA" id="ARBA00005384"/>
    </source>
</evidence>